<reference evidence="1 2" key="1">
    <citation type="journal article" date="2019" name="Int. J. Syst. Evol. Microbiol.">
        <title>The Global Catalogue of Microorganisms (GCM) 10K type strain sequencing project: providing services to taxonomists for standard genome sequencing and annotation.</title>
        <authorList>
            <consortium name="The Broad Institute Genomics Platform"/>
            <consortium name="The Broad Institute Genome Sequencing Center for Infectious Disease"/>
            <person name="Wu L."/>
            <person name="Ma J."/>
        </authorList>
    </citation>
    <scope>NUCLEOTIDE SEQUENCE [LARGE SCALE GENOMIC DNA]</scope>
    <source>
        <strain evidence="1 2">JCM 15503</strain>
    </source>
</reference>
<protein>
    <recommendedName>
        <fullName evidence="3">Trypsin-like peptidase domain-containing protein</fullName>
    </recommendedName>
</protein>
<comment type="caution">
    <text evidence="1">The sequence shown here is derived from an EMBL/GenBank/DDBJ whole genome shotgun (WGS) entry which is preliminary data.</text>
</comment>
<evidence type="ECO:0000313" key="1">
    <source>
        <dbReference type="EMBL" id="GAA0766010.1"/>
    </source>
</evidence>
<evidence type="ECO:0008006" key="3">
    <source>
        <dbReference type="Google" id="ProtNLM"/>
    </source>
</evidence>
<organism evidence="1 2">
    <name type="scientific">Ideonella azotifigens</name>
    <dbReference type="NCBI Taxonomy" id="513160"/>
    <lineage>
        <taxon>Bacteria</taxon>
        <taxon>Pseudomonadati</taxon>
        <taxon>Pseudomonadota</taxon>
        <taxon>Betaproteobacteria</taxon>
        <taxon>Burkholderiales</taxon>
        <taxon>Sphaerotilaceae</taxon>
        <taxon>Ideonella</taxon>
    </lineage>
</organism>
<accession>A0ABN1KGF4</accession>
<dbReference type="InterPro" id="IPR009003">
    <property type="entry name" value="Peptidase_S1_PA"/>
</dbReference>
<sequence>MYAGNPLLAPQGSIARGGAAVRALAHIRRLYGDRARPMPSSAQTGEMPMTEPLLLSTTRITTYDGDRVLTGATGFFFEREDQLFLVTSRHVFIDAASKHHPNRIEIELHTDEVDLRAMQVLSLFTYHEGFSLWRQASDGGGEIDVAVLPLPRESFPAGTVLRCFTPAHVQHTQPDVEVGQPLLVVGFPLGFHDTLHHLPVVRQASVASAFGVRFQGQGFFLTDARTHRGASGAPVVMRDAALGATLPWRLLGVHASRMDMGTRDLVLDESLGLNCAWYADILLTLTAPPAAAAATGASGAITQT</sequence>
<keyword evidence="2" id="KW-1185">Reference proteome</keyword>
<evidence type="ECO:0000313" key="2">
    <source>
        <dbReference type="Proteomes" id="UP001500279"/>
    </source>
</evidence>
<dbReference type="Pfam" id="PF13365">
    <property type="entry name" value="Trypsin_2"/>
    <property type="match status" value="1"/>
</dbReference>
<name>A0ABN1KGF4_9BURK</name>
<gene>
    <name evidence="1" type="ORF">GCM10009107_53700</name>
</gene>
<dbReference type="Proteomes" id="UP001500279">
    <property type="component" value="Unassembled WGS sequence"/>
</dbReference>
<dbReference type="Gene3D" id="2.40.10.120">
    <property type="match status" value="1"/>
</dbReference>
<dbReference type="SUPFAM" id="SSF50494">
    <property type="entry name" value="Trypsin-like serine proteases"/>
    <property type="match status" value="1"/>
</dbReference>
<dbReference type="EMBL" id="BAAAEW010000042">
    <property type="protein sequence ID" value="GAA0766010.1"/>
    <property type="molecule type" value="Genomic_DNA"/>
</dbReference>
<proteinExistence type="predicted"/>